<feature type="signal peptide" evidence="10">
    <location>
        <begin position="1"/>
        <end position="34"/>
    </location>
</feature>
<dbReference type="PANTHER" id="PTHR11607">
    <property type="entry name" value="ALPHA-MANNOSIDASE"/>
    <property type="match status" value="1"/>
</dbReference>
<keyword evidence="9 10" id="KW-0326">Glycosidase</keyword>
<sequence>MGAAKLQGRRRNFATTWLLLLIAACGCRNKTVQAKDCAWNNCPSYPSVGATDSDGINVHLICHTHDDLGWIVNVDEYFSRLRPEIHQVGVEYIYNTVLIELERDPTKRFSFAETGYLTRWVESHDEHDRNRLAKLIASGQIEIIGGGWVQPDEAASHYVDLIDQYTLGLRKLNESYGECGRPKVAWQIDPFGHSREHANLAAAMGYEALFFARLHYLEHENRLKNKSLEFVWATSDDIRTNQILTGQFYEGKYEPPSGYCFDIQCRDKPVVTAPQLQGYNIGEKVNTLMDFVKGQVKAQRHNNVMVMMGGDFHYSDANLIYTNIDKLIEAANARTNETKVTFHYSTPSCYVKALAAAAPRLPQRSDDTFPHATANHSYWTGYFTSKPVMKGLVRSSSAFLQLVRTLDALALLPNDENADAIEKLERAAALAQHHDAVTGTSKENVTQDYQRRLLQGWEGGQKAILTSVKKISNTPENVTLPQPVICLLSNESICAVTKTEEKVAITIYNSFNHPSKIIARIPFYTNNATLRDRDGNKLDFDLQPTFIPKNQLPSPDAAPYEIQFPVTIPALGYKTYFLRRGDKIGPEAPASTHYSKAAIKSALSTKKTLIFEASTPSPPPQSSGPQASAPSISNGFISLLFDATGHLVSYTNLLNNKTEPFKQEFLFYKSHRKEFFEDQASGAYIFRPDGPAVPVGGNITIEVVKGKYIQEVRQVINPWISQVIRLHANLSYVEFDWIIGPILKEEKNPIGREIITRYTLASIKNNGIFQTDSNGRQLMKRVRNTAPYHEFEVKSEPISANYFPVSSRISIDDASGGPRLTVLTDRSQGGSSLADGEVELMIHRRMYEDDNFGVVEALDEPGTDGRGLVVRGKHLVTLGTANSVQERKLTLKLFHEPVITYSPMTSFAAWKNTGLFEFTGLARDLPDNVHILTLKRLSNNTVLIRLEHFLQNGEDALLSQPTTVDLEKLFTTFDIISVTELTLAGNSKIGETRHLPQSWNRSVRIISQALRERFAVQLRPMEIRTLSLEVNFRPPTS</sequence>
<dbReference type="SMART" id="SM00872">
    <property type="entry name" value="Alpha-mann_mid"/>
    <property type="match status" value="1"/>
</dbReference>
<dbReference type="InterPro" id="IPR041147">
    <property type="entry name" value="GH38_C"/>
</dbReference>
<evidence type="ECO:0000256" key="8">
    <source>
        <dbReference type="ARBA" id="ARBA00023180"/>
    </source>
</evidence>
<dbReference type="FunFam" id="2.70.98.30:FF:000003">
    <property type="entry name" value="Alpha-mannosidase"/>
    <property type="match status" value="1"/>
</dbReference>
<reference evidence="12" key="1">
    <citation type="journal article" date="2013" name="Genetics">
        <title>The draft genome and transcriptome of Panagrellus redivivus are shaped by the harsh demands of a free-living lifestyle.</title>
        <authorList>
            <person name="Srinivasan J."/>
            <person name="Dillman A.R."/>
            <person name="Macchietto M.G."/>
            <person name="Heikkinen L."/>
            <person name="Lakso M."/>
            <person name="Fracchia K.M."/>
            <person name="Antoshechkin I."/>
            <person name="Mortazavi A."/>
            <person name="Wong G."/>
            <person name="Sternberg P.W."/>
        </authorList>
    </citation>
    <scope>NUCLEOTIDE SEQUENCE [LARGE SCALE GENOMIC DNA]</scope>
    <source>
        <strain evidence="12">MT8872</strain>
    </source>
</reference>
<dbReference type="Gene3D" id="2.60.40.1180">
    <property type="entry name" value="Golgi alpha-mannosidase II"/>
    <property type="match status" value="1"/>
</dbReference>
<name>A0A7E4VQL4_PANRE</name>
<dbReference type="SUPFAM" id="SSF88688">
    <property type="entry name" value="Families 57/38 glycoside transferase middle domain"/>
    <property type="match status" value="1"/>
</dbReference>
<evidence type="ECO:0000259" key="11">
    <source>
        <dbReference type="SMART" id="SM00872"/>
    </source>
</evidence>
<dbReference type="InterPro" id="IPR011330">
    <property type="entry name" value="Glyco_hydro/deAcase_b/a-brl"/>
</dbReference>
<keyword evidence="5 10" id="KW-0378">Hydrolase</keyword>
<dbReference type="GO" id="GO:0005764">
    <property type="term" value="C:lysosome"/>
    <property type="evidence" value="ECO:0007669"/>
    <property type="project" value="TreeGrafter"/>
</dbReference>
<dbReference type="InterPro" id="IPR027291">
    <property type="entry name" value="Glyco_hydro_38_N_sf"/>
</dbReference>
<keyword evidence="4 10" id="KW-0479">Metal-binding</keyword>
<dbReference type="Proteomes" id="UP000492821">
    <property type="component" value="Unassembled WGS sequence"/>
</dbReference>
<dbReference type="SUPFAM" id="SSF74650">
    <property type="entry name" value="Galactose mutarotase-like"/>
    <property type="match status" value="1"/>
</dbReference>
<evidence type="ECO:0000256" key="4">
    <source>
        <dbReference type="ARBA" id="ARBA00022723"/>
    </source>
</evidence>
<evidence type="ECO:0000256" key="7">
    <source>
        <dbReference type="ARBA" id="ARBA00023157"/>
    </source>
</evidence>
<keyword evidence="12" id="KW-1185">Reference proteome</keyword>
<dbReference type="InterPro" id="IPR013780">
    <property type="entry name" value="Glyco_hydro_b"/>
</dbReference>
<evidence type="ECO:0000313" key="13">
    <source>
        <dbReference type="WBParaSite" id="Pan_g24005.t1"/>
    </source>
</evidence>
<feature type="chain" id="PRO_5029035274" description="Alpha-mannosidase" evidence="10">
    <location>
        <begin position="35"/>
        <end position="1037"/>
    </location>
</feature>
<dbReference type="GO" id="GO:0030246">
    <property type="term" value="F:carbohydrate binding"/>
    <property type="evidence" value="ECO:0007669"/>
    <property type="project" value="InterPro"/>
</dbReference>
<comment type="similarity">
    <text evidence="2 10">Belongs to the glycosyl hydrolase 38 family.</text>
</comment>
<protein>
    <recommendedName>
        <fullName evidence="3 10">Alpha-mannosidase</fullName>
        <ecNumber evidence="10">3.2.1.-</ecNumber>
    </recommendedName>
</protein>
<dbReference type="InterPro" id="IPR050843">
    <property type="entry name" value="Glycosyl_Hydrlase_38"/>
</dbReference>
<dbReference type="Gene3D" id="3.20.110.10">
    <property type="entry name" value="Glycoside hydrolase 38, N terminal domain"/>
    <property type="match status" value="1"/>
</dbReference>
<comment type="catalytic activity">
    <reaction evidence="1">
        <text>Hydrolysis of terminal, non-reducing alpha-D-mannose residues in alpha-D-mannosides.</text>
        <dbReference type="EC" id="3.2.1.24"/>
    </reaction>
</comment>
<evidence type="ECO:0000256" key="9">
    <source>
        <dbReference type="ARBA" id="ARBA00023295"/>
    </source>
</evidence>
<dbReference type="InterPro" id="IPR037094">
    <property type="entry name" value="Glyco_hydro_38_cen_sf"/>
</dbReference>
<evidence type="ECO:0000256" key="6">
    <source>
        <dbReference type="ARBA" id="ARBA00022833"/>
    </source>
</evidence>
<dbReference type="Gene3D" id="2.60.40.1360">
    <property type="match status" value="1"/>
</dbReference>
<comment type="cofactor">
    <cofactor evidence="10">
        <name>Zn(2+)</name>
        <dbReference type="ChEBI" id="CHEBI:29105"/>
    </cofactor>
    <text evidence="10">Binds 1 zinc ion per subunit.</text>
</comment>
<dbReference type="InterPro" id="IPR011682">
    <property type="entry name" value="Glyco_hydro_38_C"/>
</dbReference>
<evidence type="ECO:0000256" key="10">
    <source>
        <dbReference type="RuleBase" id="RU361199"/>
    </source>
</evidence>
<dbReference type="InterPro" id="IPR011013">
    <property type="entry name" value="Gal_mutarotase_sf_dom"/>
</dbReference>
<feature type="domain" description="Glycoside hydrolase family 38 central" evidence="11">
    <location>
        <begin position="377"/>
        <end position="453"/>
    </location>
</feature>
<dbReference type="SUPFAM" id="SSF88713">
    <property type="entry name" value="Glycoside hydrolase/deacetylase"/>
    <property type="match status" value="1"/>
</dbReference>
<proteinExistence type="inferred from homology"/>
<evidence type="ECO:0000256" key="3">
    <source>
        <dbReference type="ARBA" id="ARBA00012752"/>
    </source>
</evidence>
<accession>A0A7E4VQL4</accession>
<evidence type="ECO:0000256" key="1">
    <source>
        <dbReference type="ARBA" id="ARBA00000365"/>
    </source>
</evidence>
<keyword evidence="6 10" id="KW-0862">Zinc</keyword>
<dbReference type="Pfam" id="PF09261">
    <property type="entry name" value="Alpha-mann_mid"/>
    <property type="match status" value="1"/>
</dbReference>
<dbReference type="PROSITE" id="PS51257">
    <property type="entry name" value="PROKAR_LIPOPROTEIN"/>
    <property type="match status" value="1"/>
</dbReference>
<evidence type="ECO:0000256" key="2">
    <source>
        <dbReference type="ARBA" id="ARBA00009792"/>
    </source>
</evidence>
<dbReference type="InterPro" id="IPR028995">
    <property type="entry name" value="Glyco_hydro_57/38_cen_sf"/>
</dbReference>
<dbReference type="Pfam" id="PF01074">
    <property type="entry name" value="Glyco_hydro_38N"/>
    <property type="match status" value="1"/>
</dbReference>
<keyword evidence="10" id="KW-0732">Signal</keyword>
<dbReference type="GO" id="GO:0006013">
    <property type="term" value="P:mannose metabolic process"/>
    <property type="evidence" value="ECO:0007669"/>
    <property type="project" value="InterPro"/>
</dbReference>
<dbReference type="CDD" id="cd10810">
    <property type="entry name" value="GH38N_AMII_LAM_like"/>
    <property type="match status" value="1"/>
</dbReference>
<dbReference type="Gene3D" id="2.70.98.30">
    <property type="entry name" value="Golgi alpha-mannosidase II, domain 4"/>
    <property type="match status" value="1"/>
</dbReference>
<dbReference type="Pfam" id="PF17677">
    <property type="entry name" value="Glyco_hydro38C2"/>
    <property type="match status" value="1"/>
</dbReference>
<keyword evidence="7" id="KW-1015">Disulfide bond</keyword>
<dbReference type="AlphaFoldDB" id="A0A7E4VQL4"/>
<dbReference type="Pfam" id="PF07748">
    <property type="entry name" value="Glyco_hydro_38C"/>
    <property type="match status" value="1"/>
</dbReference>
<dbReference type="InterPro" id="IPR015341">
    <property type="entry name" value="Glyco_hydro_38_cen"/>
</dbReference>
<evidence type="ECO:0000256" key="5">
    <source>
        <dbReference type="ARBA" id="ARBA00022801"/>
    </source>
</evidence>
<reference evidence="13" key="2">
    <citation type="submission" date="2020-10" db="UniProtKB">
        <authorList>
            <consortium name="WormBaseParasite"/>
        </authorList>
    </citation>
    <scope>IDENTIFICATION</scope>
</reference>
<dbReference type="EC" id="3.2.1.-" evidence="10"/>
<dbReference type="InterPro" id="IPR000602">
    <property type="entry name" value="Glyco_hydro_38_N"/>
</dbReference>
<dbReference type="Gene3D" id="1.20.1270.50">
    <property type="entry name" value="Glycoside hydrolase family 38, central domain"/>
    <property type="match status" value="2"/>
</dbReference>
<evidence type="ECO:0000313" key="12">
    <source>
        <dbReference type="Proteomes" id="UP000492821"/>
    </source>
</evidence>
<dbReference type="GO" id="GO:0046872">
    <property type="term" value="F:metal ion binding"/>
    <property type="evidence" value="ECO:0007669"/>
    <property type="project" value="UniProtKB-KW"/>
</dbReference>
<keyword evidence="8" id="KW-0325">Glycoprotein</keyword>
<dbReference type="GO" id="GO:0004559">
    <property type="term" value="F:alpha-mannosidase activity"/>
    <property type="evidence" value="ECO:0007669"/>
    <property type="project" value="UniProtKB-EC"/>
</dbReference>
<dbReference type="PANTHER" id="PTHR11607:SF3">
    <property type="entry name" value="LYSOSOMAL ALPHA-MANNOSIDASE"/>
    <property type="match status" value="1"/>
</dbReference>
<dbReference type="FunFam" id="1.20.1270.50:FF:000003">
    <property type="entry name" value="Alpha-mannosidase"/>
    <property type="match status" value="1"/>
</dbReference>
<dbReference type="WBParaSite" id="Pan_g24005.t1">
    <property type="protein sequence ID" value="Pan_g24005.t1"/>
    <property type="gene ID" value="Pan_g24005"/>
</dbReference>
<dbReference type="FunFam" id="1.20.1270.50:FF:000002">
    <property type="entry name" value="Alpha-mannosidase"/>
    <property type="match status" value="1"/>
</dbReference>
<organism evidence="12 13">
    <name type="scientific">Panagrellus redivivus</name>
    <name type="common">Microworm</name>
    <dbReference type="NCBI Taxonomy" id="6233"/>
    <lineage>
        <taxon>Eukaryota</taxon>
        <taxon>Metazoa</taxon>
        <taxon>Ecdysozoa</taxon>
        <taxon>Nematoda</taxon>
        <taxon>Chromadorea</taxon>
        <taxon>Rhabditida</taxon>
        <taxon>Tylenchina</taxon>
        <taxon>Panagrolaimomorpha</taxon>
        <taxon>Panagrolaimoidea</taxon>
        <taxon>Panagrolaimidae</taxon>
        <taxon>Panagrellus</taxon>
    </lineage>
</organism>